<dbReference type="Pfam" id="PF07969">
    <property type="entry name" value="Amidohydro_3"/>
    <property type="match status" value="1"/>
</dbReference>
<evidence type="ECO:0000313" key="3">
    <source>
        <dbReference type="EMBL" id="PRY19540.1"/>
    </source>
</evidence>
<reference evidence="3 4" key="1">
    <citation type="submission" date="2018-03" db="EMBL/GenBank/DDBJ databases">
        <title>Genomic Encyclopedia of Archaeal and Bacterial Type Strains, Phase II (KMG-II): from individual species to whole genera.</title>
        <authorList>
            <person name="Goeker M."/>
        </authorList>
    </citation>
    <scope>NUCLEOTIDE SEQUENCE [LARGE SCALE GENOMIC DNA]</scope>
    <source>
        <strain evidence="3 4">DSM 29328</strain>
    </source>
</reference>
<sequence length="574" mass="62752">MKAIIAGISSALLVGTVAWAQTGRENPTADWALINGQIHTMDAESTVAEAIGIEDGEIIYVGDAEGLGNVIGMGTEVFNLEGNMILPGFVDGHSHPVAGGLIMLGVDLQTDDKEELFARIRKEVETNDAEVILGYGVRFNPWTDGNPTAAMLDEIESERPVYFWTIDAHGAWVNSKALEVAGIDKDTPDTAPGFSFFERDEDGNPTGWIVEIPAQMQVLSALIDPTPEFMAPGVADWMERFAAAGITAAHDHGIQGMGQDEGFEMLLEFEEAGKLPLRVVGSYYWNDGSFDPLPALMEIREKYDTELVQARYLKVNMDGGDDKWNALYVDPYTDRPDIVPEPIIPYQVVEDTVIRADAAGINVTCHCWGDQAVRYLLDAIEAAIATNPPRERRHKITHGQSVHPDDRARFAELGVIYDTTGAWMTYDPLAQTIATDRLGPERVQATFPAAQVIQAGGTFSLGSDWPASGYVSEYRPLANIEYAVTRTLDGRKDVPPLGGEDAKLTVDQALRAQTINAAYGMGLSDQIGSLEVGKKADIVVLEKNLYDIDPNDISEVEVLFTIMNGTLTYDHREE</sequence>
<dbReference type="Gene3D" id="2.30.40.10">
    <property type="entry name" value="Urease, subunit C, domain 1"/>
    <property type="match status" value="1"/>
</dbReference>
<dbReference type="EMBL" id="PVTD01000021">
    <property type="protein sequence ID" value="PRY19540.1"/>
    <property type="molecule type" value="Genomic_DNA"/>
</dbReference>
<feature type="domain" description="Amidohydrolase 3" evidence="2">
    <location>
        <begin position="76"/>
        <end position="569"/>
    </location>
</feature>
<keyword evidence="4" id="KW-1185">Reference proteome</keyword>
<organism evidence="3 4">
    <name type="scientific">Aliiruegeria haliotis</name>
    <dbReference type="NCBI Taxonomy" id="1280846"/>
    <lineage>
        <taxon>Bacteria</taxon>
        <taxon>Pseudomonadati</taxon>
        <taxon>Pseudomonadota</taxon>
        <taxon>Alphaproteobacteria</taxon>
        <taxon>Rhodobacterales</taxon>
        <taxon>Roseobacteraceae</taxon>
        <taxon>Aliiruegeria</taxon>
    </lineage>
</organism>
<dbReference type="SUPFAM" id="SSF51556">
    <property type="entry name" value="Metallo-dependent hydrolases"/>
    <property type="match status" value="1"/>
</dbReference>
<feature type="chain" id="PRO_5015666429" description="Amidohydrolase 3 domain-containing protein" evidence="1">
    <location>
        <begin position="21"/>
        <end position="574"/>
    </location>
</feature>
<evidence type="ECO:0000256" key="1">
    <source>
        <dbReference type="SAM" id="SignalP"/>
    </source>
</evidence>
<name>A0A2T0REK8_9RHOB</name>
<feature type="signal peptide" evidence="1">
    <location>
        <begin position="1"/>
        <end position="20"/>
    </location>
</feature>
<dbReference type="PANTHER" id="PTHR22642:SF2">
    <property type="entry name" value="PROTEIN LONG AFTER FAR-RED 3"/>
    <property type="match status" value="1"/>
</dbReference>
<dbReference type="OrthoDB" id="9811399at2"/>
<dbReference type="Gene3D" id="3.20.20.140">
    <property type="entry name" value="Metal-dependent hydrolases"/>
    <property type="match status" value="1"/>
</dbReference>
<dbReference type="SUPFAM" id="SSF51338">
    <property type="entry name" value="Composite domain of metallo-dependent hydrolases"/>
    <property type="match status" value="1"/>
</dbReference>
<dbReference type="CDD" id="cd01300">
    <property type="entry name" value="YtcJ_like"/>
    <property type="match status" value="1"/>
</dbReference>
<gene>
    <name evidence="3" type="ORF">CLV78_12129</name>
</gene>
<dbReference type="Proteomes" id="UP000239480">
    <property type="component" value="Unassembled WGS sequence"/>
</dbReference>
<keyword evidence="1" id="KW-0732">Signal</keyword>
<proteinExistence type="predicted"/>
<dbReference type="InterPro" id="IPR032466">
    <property type="entry name" value="Metal_Hydrolase"/>
</dbReference>
<dbReference type="InterPro" id="IPR013108">
    <property type="entry name" value="Amidohydro_3"/>
</dbReference>
<comment type="caution">
    <text evidence="3">The sequence shown here is derived from an EMBL/GenBank/DDBJ whole genome shotgun (WGS) entry which is preliminary data.</text>
</comment>
<protein>
    <recommendedName>
        <fullName evidence="2">Amidohydrolase 3 domain-containing protein</fullName>
    </recommendedName>
</protein>
<evidence type="ECO:0000259" key="2">
    <source>
        <dbReference type="Pfam" id="PF07969"/>
    </source>
</evidence>
<evidence type="ECO:0000313" key="4">
    <source>
        <dbReference type="Proteomes" id="UP000239480"/>
    </source>
</evidence>
<dbReference type="RefSeq" id="WP_106208466.1">
    <property type="nucleotide sequence ID" value="NZ_PVTD01000021.1"/>
</dbReference>
<dbReference type="GO" id="GO:0016810">
    <property type="term" value="F:hydrolase activity, acting on carbon-nitrogen (but not peptide) bonds"/>
    <property type="evidence" value="ECO:0007669"/>
    <property type="project" value="InterPro"/>
</dbReference>
<dbReference type="InterPro" id="IPR011059">
    <property type="entry name" value="Metal-dep_hydrolase_composite"/>
</dbReference>
<dbReference type="AlphaFoldDB" id="A0A2T0REK8"/>
<accession>A0A2T0REK8</accession>
<dbReference type="PANTHER" id="PTHR22642">
    <property type="entry name" value="IMIDAZOLONEPROPIONASE"/>
    <property type="match status" value="1"/>
</dbReference>
<dbReference type="Gene3D" id="3.10.310.70">
    <property type="match status" value="1"/>
</dbReference>
<dbReference type="InterPro" id="IPR033932">
    <property type="entry name" value="YtcJ-like"/>
</dbReference>